<dbReference type="Pfam" id="PF13041">
    <property type="entry name" value="PPR_2"/>
    <property type="match status" value="2"/>
</dbReference>
<sequence>MQHVNAALARLGNLCKSRHYDQALVIAISIAEQGIRIRRDIIYCLLKGCGNCKDPKCAKKLHWLMVKNKLDRVPVLADHLIRLFVSCSCLEEAHYVFNRVLKPSVYTWNAILSAHSNLGNIELVLELFQKMKGSGMKPDRVTMLCMLRVCGNSECLEQGRLVHEEILKSHLEFDLILGSALVDMYSKCGELEDARKIFYDLPHQDIVAWGALIAGHAQHEDGFITLQLFVRMQNEGVASNEIIYSSIIRACAKKEAAIEGQIIHSQVVEEGLDRDIVIVGSLIDMYSRSRTIEDAQRLFQNAIFRDAILWTTMVTGYALCGLDQLSLNTFKEMLQEGIMPTKPTLLCIMKGISNLCSPSECRILHDLMIKIKLDQDLMLCNALIDTYAKCTALAEAERVFKCMPKRDIVSWTSLIEGYEEQGDCEVVIRLFLSMQESGISPDRVVLLSVLKACAGSGNIAQGRSIHNQLKSWGLAYDQLVCNALIDMYSKCRSLEEAHTVFSELESPNEVSWGAIISGYVNDGNGQAALQLVMSMLKKGQELGKPVLVSSIKACSFLLALPEGRLLHSHAIQHGLVSDTDIECSALNMYSRCGCIKDAMRVFDRLPSHDIVAWTSIILSCANHQKSTAVELFMKLQEEGIGFNTPILLCIVEACGGIKNIIQGRIMHHRILKYGMESDASIANLLISMYAKCQCLQEARSIFDMCTCRDEMTWGAIIAGYIHNAEDSLPCDLFKQCECTFFGREMVVCILKACSSTYSFVMGKITHFLAVHIGLETDLVIGSVLINMYTKCMSTHDALSVFNCLPAHDLVTYSTLIAGLVNFGQYFLALELHAKVPFEAHADKHVQQNMLTVCGILNLIRQGRHIHNEIIKNELDSDAGIRTALVDMYMNCSSLEEAQKVFISACEPDITMWGTVVAGYTHHGDCKKALQCVEHMNQHRISPTIRMFSTILSACSHAGAVEEGRHCFKLMTEECNILPRVEHLNCLIDLFGRAGHLDIASDLVTAMPTLPDTVGWKAFLISCQIYGQHELGHEFFDETVMEIYDTDVYSVSEDLCMEAFEGSKMQKSTMNNSEHAGSLLFNKKITSANNFTSFGHKLEYNKINIFSSLTLQ</sequence>
<accession>A0A8T2QAP9</accession>
<dbReference type="GO" id="GO:0009451">
    <property type="term" value="P:RNA modification"/>
    <property type="evidence" value="ECO:0007669"/>
    <property type="project" value="InterPro"/>
</dbReference>
<proteinExistence type="predicted"/>
<evidence type="ECO:0000256" key="1">
    <source>
        <dbReference type="ARBA" id="ARBA00022737"/>
    </source>
</evidence>
<dbReference type="OrthoDB" id="1959296at2759"/>
<feature type="repeat" description="PPR" evidence="2">
    <location>
        <begin position="407"/>
        <end position="441"/>
    </location>
</feature>
<dbReference type="Gene3D" id="1.25.40.10">
    <property type="entry name" value="Tetratricopeptide repeat domain"/>
    <property type="match status" value="9"/>
</dbReference>
<reference evidence="3" key="1">
    <citation type="submission" date="2021-08" db="EMBL/GenBank/DDBJ databases">
        <title>WGS assembly of Ceratopteris richardii.</title>
        <authorList>
            <person name="Marchant D.B."/>
            <person name="Chen G."/>
            <person name="Jenkins J."/>
            <person name="Shu S."/>
            <person name="Leebens-Mack J."/>
            <person name="Grimwood J."/>
            <person name="Schmutz J."/>
            <person name="Soltis P."/>
            <person name="Soltis D."/>
            <person name="Chen Z.-H."/>
        </authorList>
    </citation>
    <scope>NUCLEOTIDE SEQUENCE</scope>
    <source>
        <strain evidence="3">Whitten #5841</strain>
        <tissue evidence="3">Leaf</tissue>
    </source>
</reference>
<gene>
    <name evidence="3" type="ORF">KP509_36G011100</name>
</gene>
<dbReference type="InterPro" id="IPR011990">
    <property type="entry name" value="TPR-like_helical_dom_sf"/>
</dbReference>
<comment type="caution">
    <text evidence="3">The sequence shown here is derived from an EMBL/GenBank/DDBJ whole genome shotgun (WGS) entry which is preliminary data.</text>
</comment>
<dbReference type="PROSITE" id="PS51375">
    <property type="entry name" value="PPR"/>
    <property type="match status" value="5"/>
</dbReference>
<keyword evidence="1" id="KW-0677">Repeat</keyword>
<feature type="repeat" description="PPR" evidence="2">
    <location>
        <begin position="508"/>
        <end position="542"/>
    </location>
</feature>
<dbReference type="PANTHER" id="PTHR47926">
    <property type="entry name" value="PENTATRICOPEPTIDE REPEAT-CONTAINING PROTEIN"/>
    <property type="match status" value="1"/>
</dbReference>
<dbReference type="Pfam" id="PF01535">
    <property type="entry name" value="PPR"/>
    <property type="match status" value="8"/>
</dbReference>
<dbReference type="AlphaFoldDB" id="A0A8T2QAP9"/>
<evidence type="ECO:0008006" key="5">
    <source>
        <dbReference type="Google" id="ProtNLM"/>
    </source>
</evidence>
<dbReference type="FunFam" id="1.25.40.10:FF:000031">
    <property type="entry name" value="Pentatricopeptide repeat-containing protein mitochondrial"/>
    <property type="match status" value="1"/>
</dbReference>
<keyword evidence="4" id="KW-1185">Reference proteome</keyword>
<evidence type="ECO:0000313" key="4">
    <source>
        <dbReference type="Proteomes" id="UP000825935"/>
    </source>
</evidence>
<evidence type="ECO:0000313" key="3">
    <source>
        <dbReference type="EMBL" id="KAH7280720.1"/>
    </source>
</evidence>
<dbReference type="EMBL" id="CM035441">
    <property type="protein sequence ID" value="KAH7280720.1"/>
    <property type="molecule type" value="Genomic_DNA"/>
</dbReference>
<dbReference type="NCBIfam" id="TIGR00756">
    <property type="entry name" value="PPR"/>
    <property type="match status" value="2"/>
</dbReference>
<feature type="repeat" description="PPR" evidence="2">
    <location>
        <begin position="306"/>
        <end position="340"/>
    </location>
</feature>
<dbReference type="Proteomes" id="UP000825935">
    <property type="component" value="Chromosome 36"/>
</dbReference>
<protein>
    <recommendedName>
        <fullName evidence="5">Pentatricopeptide repeat-containing protein</fullName>
    </recommendedName>
</protein>
<dbReference type="OMA" id="IHALMIE"/>
<feature type="repeat" description="PPR" evidence="2">
    <location>
        <begin position="908"/>
        <end position="942"/>
    </location>
</feature>
<dbReference type="FunFam" id="1.25.40.10:FF:000073">
    <property type="entry name" value="Pentatricopeptide repeat-containing protein chloroplastic"/>
    <property type="match status" value="1"/>
</dbReference>
<feature type="repeat" description="PPR" evidence="2">
    <location>
        <begin position="104"/>
        <end position="138"/>
    </location>
</feature>
<dbReference type="InterPro" id="IPR046960">
    <property type="entry name" value="PPR_At4g14850-like_plant"/>
</dbReference>
<dbReference type="Pfam" id="PF13812">
    <property type="entry name" value="PPR_3"/>
    <property type="match status" value="1"/>
</dbReference>
<organism evidence="3 4">
    <name type="scientific">Ceratopteris richardii</name>
    <name type="common">Triangle waterfern</name>
    <dbReference type="NCBI Taxonomy" id="49495"/>
    <lineage>
        <taxon>Eukaryota</taxon>
        <taxon>Viridiplantae</taxon>
        <taxon>Streptophyta</taxon>
        <taxon>Embryophyta</taxon>
        <taxon>Tracheophyta</taxon>
        <taxon>Polypodiopsida</taxon>
        <taxon>Polypodiidae</taxon>
        <taxon>Polypodiales</taxon>
        <taxon>Pteridineae</taxon>
        <taxon>Pteridaceae</taxon>
        <taxon>Parkerioideae</taxon>
        <taxon>Ceratopteris</taxon>
    </lineage>
</organism>
<dbReference type="GO" id="GO:0003723">
    <property type="term" value="F:RNA binding"/>
    <property type="evidence" value="ECO:0007669"/>
    <property type="project" value="InterPro"/>
</dbReference>
<evidence type="ECO:0000256" key="2">
    <source>
        <dbReference type="PROSITE-ProRule" id="PRU00708"/>
    </source>
</evidence>
<dbReference type="InterPro" id="IPR002885">
    <property type="entry name" value="PPR_rpt"/>
</dbReference>
<dbReference type="FunFam" id="1.25.40.10:FF:000242">
    <property type="entry name" value="Pentatricopeptide repeat-containing protein"/>
    <property type="match status" value="1"/>
</dbReference>
<name>A0A8T2QAP9_CERRI</name>